<evidence type="ECO:0000256" key="1">
    <source>
        <dbReference type="SAM" id="MobiDB-lite"/>
    </source>
</evidence>
<protein>
    <recommendedName>
        <fullName evidence="4">Myb-like protein X</fullName>
    </recommendedName>
</protein>
<comment type="caution">
    <text evidence="2">The sequence shown here is derived from an EMBL/GenBank/DDBJ whole genome shotgun (WGS) entry which is preliminary data.</text>
</comment>
<feature type="compositionally biased region" description="Basic and acidic residues" evidence="1">
    <location>
        <begin position="105"/>
        <end position="128"/>
    </location>
</feature>
<feature type="compositionally biased region" description="Basic and acidic residues" evidence="1">
    <location>
        <begin position="80"/>
        <end position="95"/>
    </location>
</feature>
<accession>A0A8S0PV47</accession>
<feature type="compositionally biased region" description="Basic and acidic residues" evidence="1">
    <location>
        <begin position="187"/>
        <end position="197"/>
    </location>
</feature>
<dbReference type="Gramene" id="OE9A082650T3">
    <property type="protein sequence ID" value="OE9A082650C3"/>
    <property type="gene ID" value="OE9A082650"/>
</dbReference>
<proteinExistence type="predicted"/>
<evidence type="ECO:0008006" key="4">
    <source>
        <dbReference type="Google" id="ProtNLM"/>
    </source>
</evidence>
<dbReference type="Proteomes" id="UP000594638">
    <property type="component" value="Unassembled WGS sequence"/>
</dbReference>
<dbReference type="EMBL" id="CACTIH010000181">
    <property type="protein sequence ID" value="CAA2956263.1"/>
    <property type="molecule type" value="Genomic_DNA"/>
</dbReference>
<feature type="region of interest" description="Disordered" evidence="1">
    <location>
        <begin position="1"/>
        <end position="128"/>
    </location>
</feature>
<feature type="compositionally biased region" description="Basic and acidic residues" evidence="1">
    <location>
        <begin position="12"/>
        <end position="25"/>
    </location>
</feature>
<name>A0A8S0PV47_OLEEU</name>
<feature type="compositionally biased region" description="Pro residues" evidence="1">
    <location>
        <begin position="1"/>
        <end position="11"/>
    </location>
</feature>
<dbReference type="OrthoDB" id="1913135at2759"/>
<dbReference type="PANTHER" id="PTHR34660:SF3">
    <property type="entry name" value="RRM DOMAIN-CONTAINING PROTEIN"/>
    <property type="match status" value="1"/>
</dbReference>
<sequence>MSRCFPFPPPGYERKHQSEDLDVLRKEKRKEKKHKKEKRDKEKGEDKEKREKDRSEGKHKEKRSRKEKHKNRKDKHGNKKKDEEDQGKDKEKSSISEESTVAGKIEGKIEERLQPTVHNEAKGTSLDEVKHATQFQVQNGGKPIQNNLVSMELKELKFALEPNSRTRNHEKELVNQLLERVSGVCRRGDQDAERATVRDSSGLLADDKGQNKDNGVHRKTSVPIWNLAGMAEYKVGGMPRLVEEQGDQRFEGKEKSEEKGDDPRLVEEHGHQRLEGKEKSKEKGDIKRGDSHKDKEGEKHSHREDKNKEKEKEKKKVKVKEKSEDKKTEQDVSKYQHRNDLIGVASCKSTQMLKDFNSNAVNEGNMRKRKDLGSNGFLHESEVRPNKLLKEASHQLTENGRLNTARTPNLFTSDKQQGIPDNIRLGKKYQGVNGRIEAQKFSVSKPKTSTATIIANQIAEASKKPIDSEKCKSKALTVPKVEGQITEASRKPPHPDSKYLSVVLSVPKMEEWSEFDDQDWLFSGKDLPSVKPEAGSDQMNQEQCVWSEAMHVESTDVYAMPYVIPY</sequence>
<evidence type="ECO:0000313" key="3">
    <source>
        <dbReference type="Proteomes" id="UP000594638"/>
    </source>
</evidence>
<reference evidence="2 3" key="1">
    <citation type="submission" date="2019-12" db="EMBL/GenBank/DDBJ databases">
        <authorList>
            <person name="Alioto T."/>
            <person name="Alioto T."/>
            <person name="Gomez Garrido J."/>
        </authorList>
    </citation>
    <scope>NUCLEOTIDE SEQUENCE [LARGE SCALE GENOMIC DNA]</scope>
</reference>
<keyword evidence="3" id="KW-1185">Reference proteome</keyword>
<feature type="region of interest" description="Disordered" evidence="1">
    <location>
        <begin position="245"/>
        <end position="334"/>
    </location>
</feature>
<dbReference type="AlphaFoldDB" id="A0A8S0PV47"/>
<feature type="region of interest" description="Disordered" evidence="1">
    <location>
        <begin position="187"/>
        <end position="217"/>
    </location>
</feature>
<feature type="compositionally biased region" description="Basic residues" evidence="1">
    <location>
        <begin position="26"/>
        <end position="38"/>
    </location>
</feature>
<organism evidence="2 3">
    <name type="scientific">Olea europaea subsp. europaea</name>
    <dbReference type="NCBI Taxonomy" id="158383"/>
    <lineage>
        <taxon>Eukaryota</taxon>
        <taxon>Viridiplantae</taxon>
        <taxon>Streptophyta</taxon>
        <taxon>Embryophyta</taxon>
        <taxon>Tracheophyta</taxon>
        <taxon>Spermatophyta</taxon>
        <taxon>Magnoliopsida</taxon>
        <taxon>eudicotyledons</taxon>
        <taxon>Gunneridae</taxon>
        <taxon>Pentapetalae</taxon>
        <taxon>asterids</taxon>
        <taxon>lamiids</taxon>
        <taxon>Lamiales</taxon>
        <taxon>Oleaceae</taxon>
        <taxon>Oleeae</taxon>
        <taxon>Olea</taxon>
    </lineage>
</organism>
<feature type="compositionally biased region" description="Basic and acidic residues" evidence="1">
    <location>
        <begin position="205"/>
        <end position="216"/>
    </location>
</feature>
<feature type="compositionally biased region" description="Basic and acidic residues" evidence="1">
    <location>
        <begin position="39"/>
        <end position="59"/>
    </location>
</feature>
<dbReference type="PANTHER" id="PTHR34660">
    <property type="entry name" value="MYB-LIKE PROTEIN X"/>
    <property type="match status" value="1"/>
</dbReference>
<dbReference type="Gramene" id="OE9A082650T1">
    <property type="protein sequence ID" value="OE9A082650C1"/>
    <property type="gene ID" value="OE9A082650"/>
</dbReference>
<gene>
    <name evidence="2" type="ORF">OLEA9_A082650</name>
</gene>
<evidence type="ECO:0000313" key="2">
    <source>
        <dbReference type="EMBL" id="CAA2956263.1"/>
    </source>
</evidence>
<feature type="compositionally biased region" description="Basic residues" evidence="1">
    <location>
        <begin position="60"/>
        <end position="79"/>
    </location>
</feature>